<organism evidence="3 4">
    <name type="scientific">Iphiclides podalirius</name>
    <name type="common">scarce swallowtail</name>
    <dbReference type="NCBI Taxonomy" id="110791"/>
    <lineage>
        <taxon>Eukaryota</taxon>
        <taxon>Metazoa</taxon>
        <taxon>Ecdysozoa</taxon>
        <taxon>Arthropoda</taxon>
        <taxon>Hexapoda</taxon>
        <taxon>Insecta</taxon>
        <taxon>Pterygota</taxon>
        <taxon>Neoptera</taxon>
        <taxon>Endopterygota</taxon>
        <taxon>Lepidoptera</taxon>
        <taxon>Glossata</taxon>
        <taxon>Ditrysia</taxon>
        <taxon>Papilionoidea</taxon>
        <taxon>Papilionidae</taxon>
        <taxon>Papilioninae</taxon>
        <taxon>Iphiclides</taxon>
    </lineage>
</organism>
<keyword evidence="4" id="KW-1185">Reference proteome</keyword>
<feature type="compositionally biased region" description="Basic residues" evidence="1">
    <location>
        <begin position="477"/>
        <end position="487"/>
    </location>
</feature>
<sequence>MQNNHDDNNNVDIVPRRVEVIYKRKTRERKIFMDELKEVRKRRHKSFMKRIIESIGPNWYYELSEPQRRALDTLEFSIYQDVLEGRPVKTDQVMRQLGLHPRPYTEDLMHCVITGRKDPKQMLANLFALIFGHSIDGKRAVYNLNGKFLLSGILYLGMQNLKQSLDAMFHMDWEESTEPKPEPKVKPQLESPYLEEMVACLYQPPKRKPRRPPPLPKLDFSEPYELEPLIRKPPPLPPPPPPPRKRLPRSYCDKLAGIIPLEREISADKISMKPLTRPSYARKGRSSRISILEDKGKSYGIGTSIKKKVRRKKPVAPTTGMKNSQYLIQGVCIVNNRYVYLLGTVSVLPPDGYMIHGGYARINGANMNVHCGFRALPPPPPPDPCDCVAKWHDSVFEYLKASKCYCEHYYDYGNEGAFLPDELAYFEKPTRNTTFRFNYQTIYNLDEKNLYVQKQFKRHWETDSMLRAGGDEDGSKKDKKKSKRKHSNSTLGDNMKPEDYLRCALRTMRRNNIAARLPEIHLVPELKEWMRNRIHGPYTPKQRSRILHRSINDWQKFWTLSLKSYTHVNPRKDPKYAGHTNWVHKQDLAQCFAKYTRKYKLELFKSFARFNNMLWPTMCQAQFPDKKFREIYYSYLCDKVEDLTLMHPYSVTETAERKRNLENKRYICFKAEERDE</sequence>
<feature type="compositionally biased region" description="Basic and acidic residues" evidence="1">
    <location>
        <begin position="467"/>
        <end position="476"/>
    </location>
</feature>
<feature type="region of interest" description="Disordered" evidence="1">
    <location>
        <begin position="467"/>
        <end position="494"/>
    </location>
</feature>
<proteinExistence type="predicted"/>
<dbReference type="Pfam" id="PF15995">
    <property type="entry name" value="DUF4771"/>
    <property type="match status" value="1"/>
</dbReference>
<feature type="non-terminal residue" evidence="3">
    <location>
        <position position="676"/>
    </location>
</feature>
<name>A0ABN8IVS5_9NEOP</name>
<evidence type="ECO:0000259" key="2">
    <source>
        <dbReference type="Pfam" id="PF15995"/>
    </source>
</evidence>
<evidence type="ECO:0000256" key="1">
    <source>
        <dbReference type="SAM" id="MobiDB-lite"/>
    </source>
</evidence>
<dbReference type="InterPro" id="IPR031936">
    <property type="entry name" value="DUF4771"/>
</dbReference>
<evidence type="ECO:0000313" key="4">
    <source>
        <dbReference type="Proteomes" id="UP000837857"/>
    </source>
</evidence>
<gene>
    <name evidence="3" type="ORF">IPOD504_LOCUS14311</name>
</gene>
<accession>A0ABN8IVS5</accession>
<dbReference type="PANTHER" id="PTHR41967">
    <property type="entry name" value="FI19406P1-RELATED"/>
    <property type="match status" value="1"/>
</dbReference>
<feature type="domain" description="DUF4771" evidence="2">
    <location>
        <begin position="498"/>
        <end position="643"/>
    </location>
</feature>
<feature type="compositionally biased region" description="Pro residues" evidence="1">
    <location>
        <begin position="231"/>
        <end position="242"/>
    </location>
</feature>
<feature type="region of interest" description="Disordered" evidence="1">
    <location>
        <begin position="228"/>
        <end position="249"/>
    </location>
</feature>
<reference evidence="3" key="1">
    <citation type="submission" date="2022-03" db="EMBL/GenBank/DDBJ databases">
        <authorList>
            <person name="Martin H S."/>
        </authorList>
    </citation>
    <scope>NUCLEOTIDE SEQUENCE</scope>
</reference>
<protein>
    <recommendedName>
        <fullName evidence="2">DUF4771 domain-containing protein</fullName>
    </recommendedName>
</protein>
<dbReference type="PANTHER" id="PTHR41967:SF6">
    <property type="entry name" value="FI19406P1-RELATED"/>
    <property type="match status" value="1"/>
</dbReference>
<evidence type="ECO:0000313" key="3">
    <source>
        <dbReference type="EMBL" id="CAH2068427.1"/>
    </source>
</evidence>
<dbReference type="EMBL" id="OW152817">
    <property type="protein sequence ID" value="CAH2068427.1"/>
    <property type="molecule type" value="Genomic_DNA"/>
</dbReference>
<dbReference type="Proteomes" id="UP000837857">
    <property type="component" value="Chromosome 5"/>
</dbReference>